<keyword evidence="11" id="KW-0472">Membrane</keyword>
<keyword evidence="5" id="KW-0285">Flavoprotein</keyword>
<evidence type="ECO:0000256" key="13">
    <source>
        <dbReference type="ARBA" id="ARBA00023180"/>
    </source>
</evidence>
<feature type="binding site" evidence="16">
    <location>
        <position position="250"/>
    </location>
    <ligand>
        <name>FAD</name>
        <dbReference type="ChEBI" id="CHEBI:57692"/>
    </ligand>
</feature>
<dbReference type="Ensembl" id="ENSGMOT00000017352.2">
    <property type="protein sequence ID" value="ENSGMOP00000016930.2"/>
    <property type="gene ID" value="ENSGMOG00000015682.2"/>
</dbReference>
<feature type="disulfide bond" description="Redox-active" evidence="17">
    <location>
        <begin position="99"/>
        <end position="104"/>
    </location>
</feature>
<feature type="chain" id="PRO_5034946131" description="Endoplasmic reticulum oxidoreductase 1 beta" evidence="18">
    <location>
        <begin position="30"/>
        <end position="444"/>
    </location>
</feature>
<reference evidence="19" key="1">
    <citation type="submission" date="2025-08" db="UniProtKB">
        <authorList>
            <consortium name="Ensembl"/>
        </authorList>
    </citation>
    <scope>IDENTIFICATION</scope>
</reference>
<keyword evidence="6 18" id="KW-0732">Signal</keyword>
<feature type="disulfide bond" description="Redox-active" evidence="17">
    <location>
        <begin position="389"/>
        <end position="392"/>
    </location>
</feature>
<evidence type="ECO:0000256" key="8">
    <source>
        <dbReference type="ARBA" id="ARBA00022827"/>
    </source>
</evidence>
<dbReference type="SUPFAM" id="SSF110019">
    <property type="entry name" value="ERO1-like"/>
    <property type="match status" value="1"/>
</dbReference>
<evidence type="ECO:0000256" key="14">
    <source>
        <dbReference type="ARBA" id="ARBA00023284"/>
    </source>
</evidence>
<evidence type="ECO:0000256" key="9">
    <source>
        <dbReference type="ARBA" id="ARBA00022982"/>
    </source>
</evidence>
<comment type="similarity">
    <text evidence="3">Belongs to the EROs family.</text>
</comment>
<evidence type="ECO:0000256" key="18">
    <source>
        <dbReference type="SAM" id="SignalP"/>
    </source>
</evidence>
<accession>A0A8C5F8U1</accession>
<comment type="subcellular location">
    <subcellularLocation>
        <location evidence="2">Endoplasmic reticulum membrane</location>
        <topology evidence="2">Peripheral membrane protein</topology>
        <orientation evidence="2">Lumenal side</orientation>
    </subcellularLocation>
</comment>
<feature type="binding site" evidence="16">
    <location>
        <position position="188"/>
    </location>
    <ligand>
        <name>FAD</name>
        <dbReference type="ChEBI" id="CHEBI:57692"/>
    </ligand>
</feature>
<evidence type="ECO:0000256" key="4">
    <source>
        <dbReference type="ARBA" id="ARBA00022448"/>
    </source>
</evidence>
<keyword evidence="4" id="KW-0813">Transport</keyword>
<keyword evidence="20" id="KW-1185">Reference proteome</keyword>
<dbReference type="PIRSF" id="PIRSF017205">
    <property type="entry name" value="ERO1"/>
    <property type="match status" value="1"/>
</dbReference>
<evidence type="ECO:0000256" key="2">
    <source>
        <dbReference type="ARBA" id="ARBA00004367"/>
    </source>
</evidence>
<evidence type="ECO:0000313" key="19">
    <source>
        <dbReference type="Ensembl" id="ENSGMOP00000016930.2"/>
    </source>
</evidence>
<evidence type="ECO:0000256" key="5">
    <source>
        <dbReference type="ARBA" id="ARBA00022630"/>
    </source>
</evidence>
<feature type="binding site" evidence="16">
    <location>
        <position position="186"/>
    </location>
    <ligand>
        <name>FAD</name>
        <dbReference type="ChEBI" id="CHEBI:57692"/>
    </ligand>
</feature>
<evidence type="ECO:0000313" key="20">
    <source>
        <dbReference type="Proteomes" id="UP000694546"/>
    </source>
</evidence>
<keyword evidence="8 16" id="KW-0274">FAD</keyword>
<feature type="disulfide bond" evidence="17">
    <location>
        <begin position="136"/>
        <end position="165"/>
    </location>
</feature>
<dbReference type="PANTHER" id="PTHR12613:SF2">
    <property type="entry name" value="ERO1-LIKE PROTEIN BETA"/>
    <property type="match status" value="1"/>
</dbReference>
<dbReference type="GO" id="GO:0034975">
    <property type="term" value="P:protein folding in endoplasmic reticulum"/>
    <property type="evidence" value="ECO:0007669"/>
    <property type="project" value="InterPro"/>
</dbReference>
<sequence length="444" mass="51482">MIGRTLSIWYGVFTCLAVISGRLYPEVTARQGTGLLVCWWCFQLTGVLDDCFCDIESIDSFNNFKIYPRVKRLTERDFFRYYRVNLKRPCPFWPDDGHCSNRDCNVEPCPEVRGQPLSSVQYTLYRNTGEDDLLTCLSVSLRLPTCLKEAFVDWDRHDDAQDHFCEIDDESSPDAAYVDLLLNPERYTGYQGPSAWRVWNSIYEENCFKPRSVYRPLNPLAPTRGEGFYNWLEGLCLEKRVFYRLISGLHTSINMHLCSQYLLDEGWGKSVWGPNVQEFRQRFDPAETKGEGTRRLKNLYFLYLIELRALSKVAPYFDRSFINLYTGNNQEDGATKDLLLQIFNETRAFPMHFDESSMFAGKKLEAKILKEEFRLHFKNISRIMDCVGCSKCRLWGKLQTQGLGTALKILFSEKEIQSLTENSPSSAFQLTRQEIVALLNGFGR</sequence>
<dbReference type="GO" id="GO:0016972">
    <property type="term" value="F:thiol oxidase activity"/>
    <property type="evidence" value="ECO:0007669"/>
    <property type="project" value="InterPro"/>
</dbReference>
<feature type="active site" description="Nucleophile" evidence="15">
    <location>
        <position position="389"/>
    </location>
</feature>
<dbReference type="InterPro" id="IPR007266">
    <property type="entry name" value="Ero1"/>
</dbReference>
<proteinExistence type="inferred from homology"/>
<evidence type="ECO:0000256" key="11">
    <source>
        <dbReference type="ARBA" id="ARBA00023136"/>
    </source>
</evidence>
<evidence type="ECO:0000256" key="16">
    <source>
        <dbReference type="PIRSR" id="PIRSR017205-2"/>
    </source>
</evidence>
<comment type="cofactor">
    <cofactor evidence="1 16">
        <name>FAD</name>
        <dbReference type="ChEBI" id="CHEBI:57692"/>
    </cofactor>
</comment>
<gene>
    <name evidence="19" type="primary">ero1b</name>
</gene>
<dbReference type="GeneTree" id="ENSGT00390000007753"/>
<dbReference type="PANTHER" id="PTHR12613">
    <property type="entry name" value="ERO1-RELATED"/>
    <property type="match status" value="1"/>
</dbReference>
<evidence type="ECO:0000256" key="10">
    <source>
        <dbReference type="ARBA" id="ARBA00023002"/>
    </source>
</evidence>
<dbReference type="Proteomes" id="UP000694546">
    <property type="component" value="Chromosome 3"/>
</dbReference>
<feature type="signal peptide" evidence="18">
    <location>
        <begin position="1"/>
        <end position="29"/>
    </location>
</feature>
<evidence type="ECO:0000256" key="12">
    <source>
        <dbReference type="ARBA" id="ARBA00023157"/>
    </source>
</evidence>
<evidence type="ECO:0000256" key="6">
    <source>
        <dbReference type="ARBA" id="ARBA00022729"/>
    </source>
</evidence>
<dbReference type="Pfam" id="PF04137">
    <property type="entry name" value="ERO1"/>
    <property type="match status" value="1"/>
</dbReference>
<keyword evidence="7" id="KW-0256">Endoplasmic reticulum</keyword>
<dbReference type="GO" id="GO:0071949">
    <property type="term" value="F:FAD binding"/>
    <property type="evidence" value="ECO:0007669"/>
    <property type="project" value="InterPro"/>
</dbReference>
<reference evidence="19" key="2">
    <citation type="submission" date="2025-09" db="UniProtKB">
        <authorList>
            <consortium name="Ensembl"/>
        </authorList>
    </citation>
    <scope>IDENTIFICATION</scope>
</reference>
<name>A0A8C5F8U1_GADMO</name>
<organism evidence="19 20">
    <name type="scientific">Gadus morhua</name>
    <name type="common">Atlantic cod</name>
    <dbReference type="NCBI Taxonomy" id="8049"/>
    <lineage>
        <taxon>Eukaryota</taxon>
        <taxon>Metazoa</taxon>
        <taxon>Chordata</taxon>
        <taxon>Craniata</taxon>
        <taxon>Vertebrata</taxon>
        <taxon>Euteleostomi</taxon>
        <taxon>Actinopterygii</taxon>
        <taxon>Neopterygii</taxon>
        <taxon>Teleostei</taxon>
        <taxon>Neoteleostei</taxon>
        <taxon>Acanthomorphata</taxon>
        <taxon>Zeiogadaria</taxon>
        <taxon>Gadariae</taxon>
        <taxon>Gadiformes</taxon>
        <taxon>Gadoidei</taxon>
        <taxon>Gadidae</taxon>
        <taxon>Gadus</taxon>
    </lineage>
</organism>
<keyword evidence="9" id="KW-0249">Electron transport</keyword>
<feature type="active site" evidence="15">
    <location>
        <position position="392"/>
    </location>
</feature>
<feature type="binding site" evidence="16">
    <location>
        <position position="282"/>
    </location>
    <ligand>
        <name>FAD</name>
        <dbReference type="ChEBI" id="CHEBI:57692"/>
    </ligand>
</feature>
<evidence type="ECO:0000256" key="15">
    <source>
        <dbReference type="PIRSR" id="PIRSR017205-1"/>
    </source>
</evidence>
<evidence type="ECO:0000256" key="7">
    <source>
        <dbReference type="ARBA" id="ARBA00022824"/>
    </source>
</evidence>
<keyword evidence="12 17" id="KW-1015">Disulfide bond</keyword>
<dbReference type="AlphaFoldDB" id="A0A8C5F8U1"/>
<evidence type="ECO:0000256" key="1">
    <source>
        <dbReference type="ARBA" id="ARBA00001974"/>
    </source>
</evidence>
<evidence type="ECO:0000256" key="3">
    <source>
        <dbReference type="ARBA" id="ARBA00008277"/>
    </source>
</evidence>
<evidence type="ECO:0008006" key="21">
    <source>
        <dbReference type="Google" id="ProtNLM"/>
    </source>
</evidence>
<dbReference type="GO" id="GO:0005789">
    <property type="term" value="C:endoplasmic reticulum membrane"/>
    <property type="evidence" value="ECO:0007669"/>
    <property type="project" value="UniProtKB-SubCell"/>
</dbReference>
<feature type="binding site" evidence="16">
    <location>
        <position position="247"/>
    </location>
    <ligand>
        <name>FAD</name>
        <dbReference type="ChEBI" id="CHEBI:57692"/>
    </ligand>
</feature>
<keyword evidence="13" id="KW-0325">Glycoprotein</keyword>
<keyword evidence="10" id="KW-0560">Oxidoreductase</keyword>
<evidence type="ECO:0000256" key="17">
    <source>
        <dbReference type="PIRSR" id="PIRSR017205-3"/>
    </source>
</evidence>
<feature type="binding site" evidence="16">
    <location>
        <position position="199"/>
    </location>
    <ligand>
        <name>FAD</name>
        <dbReference type="ChEBI" id="CHEBI:57692"/>
    </ligand>
</feature>
<dbReference type="GO" id="GO:0015035">
    <property type="term" value="F:protein-disulfide reductase activity"/>
    <property type="evidence" value="ECO:0007669"/>
    <property type="project" value="InterPro"/>
</dbReference>
<keyword evidence="14" id="KW-0676">Redox-active center</keyword>
<dbReference type="InterPro" id="IPR037192">
    <property type="entry name" value="ERO1-like_sf"/>
</dbReference>
<protein>
    <recommendedName>
        <fullName evidence="21">Endoplasmic reticulum oxidoreductase 1 beta</fullName>
    </recommendedName>
</protein>